<keyword evidence="4 5" id="KW-0560">Oxidoreductase</keyword>
<protein>
    <recommendedName>
        <fullName evidence="5">Quinone-dependent D-lactate dehydrogenase</fullName>
        <ecNumber evidence="5">1.1.5.12</ecNumber>
    </recommendedName>
    <alternativeName>
        <fullName evidence="5">D-lactate dehydrogenase</fullName>
        <shortName evidence="5">D-LDH</shortName>
    </alternativeName>
</protein>
<dbReference type="Gene3D" id="3.30.1370.20">
    <property type="entry name" value="D-lactate dehydrogenase, cap domain, subdomain 2"/>
    <property type="match status" value="1"/>
</dbReference>
<feature type="binding site" evidence="5 7">
    <location>
        <position position="161"/>
    </location>
    <ligand>
        <name>FAD</name>
        <dbReference type="ChEBI" id="CHEBI:57692"/>
    </ligand>
</feature>
<reference evidence="9 10" key="1">
    <citation type="submission" date="2023-10" db="EMBL/GenBank/DDBJ databases">
        <title>Description of Microbulbifer bruguierae sp. nov., isolated from the sediments of mangrove plant Bruguiera sexangula and comparative genomic analyses of the genus Microbulbifer.</title>
        <authorList>
            <person name="Long M."/>
        </authorList>
    </citation>
    <scope>NUCLEOTIDE SEQUENCE [LARGE SCALE GENOMIC DNA]</scope>
    <source>
        <strain evidence="9 10">SPO729</strain>
    </source>
</reference>
<dbReference type="InterPro" id="IPR036318">
    <property type="entry name" value="FAD-bd_PCMH-like_sf"/>
</dbReference>
<dbReference type="Gene3D" id="3.30.43.10">
    <property type="entry name" value="Uridine Diphospho-n-acetylenolpyruvylglucosamine Reductase, domain 2"/>
    <property type="match status" value="1"/>
</dbReference>
<dbReference type="RefSeq" id="WP_318955749.1">
    <property type="nucleotide sequence ID" value="NZ_CP137555.1"/>
</dbReference>
<evidence type="ECO:0000313" key="10">
    <source>
        <dbReference type="Proteomes" id="UP001302477"/>
    </source>
</evidence>
<dbReference type="InterPro" id="IPR016164">
    <property type="entry name" value="FAD-linked_Oxase-like_C"/>
</dbReference>
<comment type="subcellular location">
    <subcellularLocation>
        <location evidence="5">Cell inner membrane</location>
        <topology evidence="5">Peripheral membrane protein</topology>
        <orientation evidence="5">Cytoplasmic side</orientation>
    </subcellularLocation>
</comment>
<dbReference type="GO" id="GO:0071949">
    <property type="term" value="F:FAD binding"/>
    <property type="evidence" value="ECO:0007669"/>
    <property type="project" value="InterPro"/>
</dbReference>
<dbReference type="InterPro" id="IPR012256">
    <property type="entry name" value="D_lactate_DH"/>
</dbReference>
<feature type="binding site" evidence="5 7">
    <location>
        <position position="171"/>
    </location>
    <ligand>
        <name>FAD</name>
        <dbReference type="ChEBI" id="CHEBI:57692"/>
    </ligand>
</feature>
<comment type="function">
    <text evidence="5 6">Catalyzes the oxidation of D-lactate to pyruvate.</text>
</comment>
<evidence type="ECO:0000256" key="7">
    <source>
        <dbReference type="PIRSR" id="PIRSR000101-1"/>
    </source>
</evidence>
<dbReference type="InterPro" id="IPR016173">
    <property type="entry name" value="D-lactate_DH_C-sub2"/>
</dbReference>
<dbReference type="Gene3D" id="3.30.465.10">
    <property type="match status" value="1"/>
</dbReference>
<comment type="catalytic activity">
    <reaction evidence="5 6">
        <text>(R)-lactate + a quinone = a quinol + pyruvate</text>
        <dbReference type="Rhea" id="RHEA:51468"/>
        <dbReference type="ChEBI" id="CHEBI:15361"/>
        <dbReference type="ChEBI" id="CHEBI:16004"/>
        <dbReference type="ChEBI" id="CHEBI:24646"/>
        <dbReference type="ChEBI" id="CHEBI:132124"/>
        <dbReference type="EC" id="1.1.5.12"/>
    </reaction>
</comment>
<dbReference type="GO" id="GO:0006089">
    <property type="term" value="P:lactate metabolic process"/>
    <property type="evidence" value="ECO:0007669"/>
    <property type="project" value="UniProtKB-UniRule"/>
</dbReference>
<keyword evidence="5" id="KW-0997">Cell inner membrane</keyword>
<dbReference type="PIRSF" id="PIRSF000101">
    <property type="entry name" value="D-lactate_dh"/>
    <property type="match status" value="1"/>
</dbReference>
<dbReference type="InterPro" id="IPR016169">
    <property type="entry name" value="FAD-bd_PCMH_sub2"/>
</dbReference>
<feature type="binding site" evidence="5 7">
    <location>
        <begin position="95"/>
        <end position="96"/>
    </location>
    <ligand>
        <name>FAD</name>
        <dbReference type="ChEBI" id="CHEBI:57692"/>
    </ligand>
</feature>
<dbReference type="Gene3D" id="3.30.70.610">
    <property type="entry name" value="D-lactate dehydrogenase, cap domain, subdomain 1"/>
    <property type="match status" value="2"/>
</dbReference>
<dbReference type="AlphaFoldDB" id="A0AAU0N2Y8"/>
<evidence type="ECO:0000256" key="1">
    <source>
        <dbReference type="ARBA" id="ARBA00001974"/>
    </source>
</evidence>
<sequence length="590" mass="66480">MNYGFDEGKQGLNRIHSEDSRQLLLQLEQLLGADRVVSDPKRNEHYRKGFRSGGGDALAVIFPQHLLHMWRALQACVDAGAIIILQAANTGLTEGSTPSGSDYDRPLVIINTLQMETIHLLEGGKQVVALPGATLHRLEKLLTPIRRAPHSEIGSSCLGASIVGGIANNSGGALCQRGPAYTELALFARVNERGELQLINNLGIELGESPEEILTNLEHGTFIRVGQLPYSDNDRRPRTASDRDYVARLRDVDADTPARFNADPRRLFETSGCAGKVAVFAVRLDTFPVPERTQTFYIGSNDARVFSRLRRGLLSELPQIPILGEYLHRDMFDLAADYGRDSFYTIEKLGTRRMPKFFALKGRVDAWLAKRSFLPRFLSDRLLQQFSKLLPQHLPQRMLDYRKKYDHHLIVKVADDAIEPARSWLTAFFNASENNGEFFACTPTEASKAMLHRFVSAGAAMRYQAVHNKEVGELLPLDIALRRNDQEWQEELPAEIADQLEYRLYYGHFLCNVFHQDYILKKGADVKQVKKAMLELLERRGACYPAEHNVGHLYQAPEAQLKFFERLDPTNSFNPGIGKTDKTRRCCTCG</sequence>
<dbReference type="InterPro" id="IPR051264">
    <property type="entry name" value="FAD-oxidored/transferase_4"/>
</dbReference>
<comment type="cofactor">
    <cofactor evidence="1 5 6 7">
        <name>FAD</name>
        <dbReference type="ChEBI" id="CHEBI:57692"/>
    </cofactor>
</comment>
<dbReference type="GO" id="GO:0022904">
    <property type="term" value="P:respiratory electron transport chain"/>
    <property type="evidence" value="ECO:0007669"/>
    <property type="project" value="InterPro"/>
</dbReference>
<evidence type="ECO:0000256" key="6">
    <source>
        <dbReference type="PIRNR" id="PIRNR000101"/>
    </source>
</evidence>
<feature type="binding site" evidence="7">
    <location>
        <position position="274"/>
    </location>
    <ligand>
        <name>FAD</name>
        <dbReference type="ChEBI" id="CHEBI:57692"/>
    </ligand>
</feature>
<dbReference type="GO" id="GO:0055085">
    <property type="term" value="P:transmembrane transport"/>
    <property type="evidence" value="ECO:0007669"/>
    <property type="project" value="InterPro"/>
</dbReference>
<dbReference type="EMBL" id="CP137555">
    <property type="protein sequence ID" value="WOX07318.1"/>
    <property type="molecule type" value="Genomic_DNA"/>
</dbReference>
<dbReference type="Pfam" id="PF01565">
    <property type="entry name" value="FAD_binding_4"/>
    <property type="match status" value="1"/>
</dbReference>
<dbReference type="GO" id="GO:0102029">
    <property type="term" value="F:D-lactate dehydrogenase (quinone) activity"/>
    <property type="evidence" value="ECO:0007669"/>
    <property type="project" value="UniProtKB-EC"/>
</dbReference>
<feature type="binding site" evidence="5 7">
    <location>
        <position position="154"/>
    </location>
    <ligand>
        <name>FAD</name>
        <dbReference type="ChEBI" id="CHEBI:57692"/>
    </ligand>
</feature>
<dbReference type="InterPro" id="IPR016167">
    <property type="entry name" value="FAD-bd_PCMH_sub1"/>
</dbReference>
<evidence type="ECO:0000256" key="2">
    <source>
        <dbReference type="ARBA" id="ARBA00022630"/>
    </source>
</evidence>
<dbReference type="KEGG" id="mpaf:R5R33_15470"/>
<dbReference type="SUPFAM" id="SSF56176">
    <property type="entry name" value="FAD-binding/transporter-associated domain-like"/>
    <property type="match status" value="1"/>
</dbReference>
<comment type="similarity">
    <text evidence="5">Belongs to the quinone-dependent D-lactate dehydrogenase family.</text>
</comment>
<name>A0AAU0N2Y8_9GAMM</name>
<dbReference type="InterPro" id="IPR016166">
    <property type="entry name" value="FAD-bd_PCMH"/>
</dbReference>
<feature type="domain" description="FAD-binding PCMH-type" evidence="8">
    <location>
        <begin position="53"/>
        <end position="233"/>
    </location>
</feature>
<dbReference type="NCBIfam" id="NF008387">
    <property type="entry name" value="PRK11183.1"/>
    <property type="match status" value="1"/>
</dbReference>
<dbReference type="PANTHER" id="PTHR43716:SF1">
    <property type="entry name" value="D-2-HYDROXYGLUTARATE DEHYDROGENASE, MITOCHONDRIAL"/>
    <property type="match status" value="1"/>
</dbReference>
<dbReference type="InterPro" id="IPR016172">
    <property type="entry name" value="D-lactate_DH_C-sub1"/>
</dbReference>
<keyword evidence="5" id="KW-1003">Cell membrane</keyword>
<feature type="binding site" evidence="5 7">
    <location>
        <position position="279"/>
    </location>
    <ligand>
        <name>FAD</name>
        <dbReference type="ChEBI" id="CHEBI:57692"/>
    </ligand>
</feature>
<dbReference type="GO" id="GO:0048038">
    <property type="term" value="F:quinone binding"/>
    <property type="evidence" value="ECO:0007669"/>
    <property type="project" value="UniProtKB-KW"/>
</dbReference>
<evidence type="ECO:0000259" key="8">
    <source>
        <dbReference type="PROSITE" id="PS51387"/>
    </source>
</evidence>
<dbReference type="GO" id="GO:0031234">
    <property type="term" value="C:extrinsic component of cytoplasmic side of plasma membrane"/>
    <property type="evidence" value="ECO:0007669"/>
    <property type="project" value="UniProtKB-UniRule"/>
</dbReference>
<dbReference type="SUPFAM" id="SSF55103">
    <property type="entry name" value="FAD-linked oxidases, C-terminal domain"/>
    <property type="match status" value="1"/>
</dbReference>
<dbReference type="PROSITE" id="PS51387">
    <property type="entry name" value="FAD_PCMH"/>
    <property type="match status" value="1"/>
</dbReference>
<feature type="binding site" evidence="5 7">
    <location>
        <begin position="87"/>
        <end position="91"/>
    </location>
    <ligand>
        <name>FAD</name>
        <dbReference type="ChEBI" id="CHEBI:57692"/>
    </ligand>
</feature>
<dbReference type="EC" id="1.1.5.12" evidence="5"/>
<evidence type="ECO:0000256" key="5">
    <source>
        <dbReference type="HAMAP-Rule" id="MF_02092"/>
    </source>
</evidence>
<keyword evidence="5 6" id="KW-0874">Quinone</keyword>
<proteinExistence type="inferred from homology"/>
<dbReference type="PANTHER" id="PTHR43716">
    <property type="entry name" value="D-2-HYDROXYGLUTARATE DEHYDROGENASE, MITOCHONDRIAL"/>
    <property type="match status" value="1"/>
</dbReference>
<dbReference type="Proteomes" id="UP001302477">
    <property type="component" value="Chromosome"/>
</dbReference>
<dbReference type="InterPro" id="IPR015409">
    <property type="entry name" value="Lactate_DH_C"/>
</dbReference>
<evidence type="ECO:0000313" key="9">
    <source>
        <dbReference type="EMBL" id="WOX07318.1"/>
    </source>
</evidence>
<gene>
    <name evidence="5 9" type="primary">dld</name>
    <name evidence="9" type="ORF">R5R33_15470</name>
</gene>
<evidence type="ECO:0000256" key="4">
    <source>
        <dbReference type="ARBA" id="ARBA00023002"/>
    </source>
</evidence>
<dbReference type="HAMAP" id="MF_02092">
    <property type="entry name" value="DLDH_Dld"/>
    <property type="match status" value="1"/>
</dbReference>
<keyword evidence="10" id="KW-1185">Reference proteome</keyword>
<keyword evidence="3 5" id="KW-0274">FAD</keyword>
<organism evidence="9 10">
    <name type="scientific">Microbulbifer pacificus</name>
    <dbReference type="NCBI Taxonomy" id="407164"/>
    <lineage>
        <taxon>Bacteria</taxon>
        <taxon>Pseudomonadati</taxon>
        <taxon>Pseudomonadota</taxon>
        <taxon>Gammaproteobacteria</taxon>
        <taxon>Cellvibrionales</taxon>
        <taxon>Microbulbiferaceae</taxon>
        <taxon>Microbulbifer</taxon>
    </lineage>
</organism>
<dbReference type="InterPro" id="IPR006094">
    <property type="entry name" value="Oxid_FAD_bind_N"/>
</dbReference>
<accession>A0AAU0N2Y8</accession>
<evidence type="ECO:0000256" key="3">
    <source>
        <dbReference type="ARBA" id="ARBA00022827"/>
    </source>
</evidence>
<dbReference type="Pfam" id="PF09330">
    <property type="entry name" value="Lact-deh-memb"/>
    <property type="match status" value="1"/>
</dbReference>
<keyword evidence="5" id="KW-0472">Membrane</keyword>
<keyword evidence="2 5" id="KW-0285">Flavoprotein</keyword>
<dbReference type="GO" id="GO:0004458">
    <property type="term" value="F:D-lactate dehydrogenase (cytochrome) activity"/>
    <property type="evidence" value="ECO:0007669"/>
    <property type="project" value="UniProtKB-UniRule"/>
</dbReference>